<feature type="transmembrane region" description="Helical" evidence="1">
    <location>
        <begin position="301"/>
        <end position="328"/>
    </location>
</feature>
<gene>
    <name evidence="2" type="ORF">CLV44_112108</name>
</gene>
<evidence type="ECO:0000313" key="3">
    <source>
        <dbReference type="Proteomes" id="UP000242133"/>
    </source>
</evidence>
<feature type="transmembrane region" description="Helical" evidence="1">
    <location>
        <begin position="270"/>
        <end position="289"/>
    </location>
</feature>
<feature type="transmembrane region" description="Helical" evidence="1">
    <location>
        <begin position="26"/>
        <end position="49"/>
    </location>
</feature>
<keyword evidence="1" id="KW-1133">Transmembrane helix</keyword>
<reference evidence="2 3" key="1">
    <citation type="submission" date="2018-03" db="EMBL/GenBank/DDBJ databases">
        <title>Genomic Encyclopedia of Archaeal and Bacterial Type Strains, Phase II (KMG-II): from individual species to whole genera.</title>
        <authorList>
            <person name="Goeker M."/>
        </authorList>
    </citation>
    <scope>NUCLEOTIDE SEQUENCE [LARGE SCALE GENOMIC DNA]</scope>
    <source>
        <strain evidence="2 3">DSM 17586</strain>
    </source>
</reference>
<feature type="transmembrane region" description="Helical" evidence="1">
    <location>
        <begin position="440"/>
        <end position="465"/>
    </location>
</feature>
<dbReference type="EMBL" id="PYGI01000012">
    <property type="protein sequence ID" value="PSL13473.1"/>
    <property type="molecule type" value="Genomic_DNA"/>
</dbReference>
<dbReference type="AlphaFoldDB" id="A0A2P8EVH9"/>
<dbReference type="OrthoDB" id="6402665at2"/>
<comment type="caution">
    <text evidence="2">The sequence shown here is derived from an EMBL/GenBank/DDBJ whole genome shotgun (WGS) entry which is preliminary data.</text>
</comment>
<dbReference type="Proteomes" id="UP000242133">
    <property type="component" value="Unassembled WGS sequence"/>
</dbReference>
<feature type="transmembrane region" description="Helical" evidence="1">
    <location>
        <begin position="69"/>
        <end position="87"/>
    </location>
</feature>
<name>A0A2P8EVH9_9GAMM</name>
<sequence>MQEPTWPVNKDWQRGQSRPEQVNARFYTAAGITLGYLVTMMALTVQQWSVLEPAIKRFITAGFADFNPLLMLPVMLLTGLLGVPRVLREYVRWRQQRALVMTLDPVPAALDGELGGSLTIPLDLPSDVDVKITINCMRRVVTTGKNASVNDQLLWQSPAVFRRMRSIKGTRIEFCAPLSEQQPPSSFDQGRRQCWWAVHVEVPDSGFDATFPVPVSAEARKKTSDFRFTERERQQSIEAAQESPRSWQQAVVDTSTLSIDFPAGRSGKTAWILMIIGLVFTGVAAFMAYNVWDELNSQRPSYFALMVQGMILLGFGLFSPALLLSGFYMRCNSLRLEAGSQELVTTRHFLFLSKQRRIAVDDVEGLAERVVGRTGQGVDSELDYAIDAYMHDGQRVRLGDGIQGQQEVESLMATLCSITGISYRPDPAAYTLQRRIPPAWVLWLPVLFKSAGILIFGLTIAAFMADFW</sequence>
<keyword evidence="3" id="KW-1185">Reference proteome</keyword>
<accession>A0A2P8EVH9</accession>
<evidence type="ECO:0000256" key="1">
    <source>
        <dbReference type="SAM" id="Phobius"/>
    </source>
</evidence>
<keyword evidence="1" id="KW-0812">Transmembrane</keyword>
<evidence type="ECO:0000313" key="2">
    <source>
        <dbReference type="EMBL" id="PSL13473.1"/>
    </source>
</evidence>
<dbReference type="RefSeq" id="WP_106591953.1">
    <property type="nucleotide sequence ID" value="NZ_PYGI01000012.1"/>
</dbReference>
<proteinExistence type="predicted"/>
<keyword evidence="1" id="KW-0472">Membrane</keyword>
<organism evidence="2 3">
    <name type="scientific">Marinobacterium halophilum</name>
    <dbReference type="NCBI Taxonomy" id="267374"/>
    <lineage>
        <taxon>Bacteria</taxon>
        <taxon>Pseudomonadati</taxon>
        <taxon>Pseudomonadota</taxon>
        <taxon>Gammaproteobacteria</taxon>
        <taxon>Oceanospirillales</taxon>
        <taxon>Oceanospirillaceae</taxon>
        <taxon>Marinobacterium</taxon>
    </lineage>
</organism>
<protein>
    <submittedName>
        <fullName evidence="2">Uncharacterized protein</fullName>
    </submittedName>
</protein>